<evidence type="ECO:0000256" key="6">
    <source>
        <dbReference type="ARBA" id="ARBA00023136"/>
    </source>
</evidence>
<comment type="similarity">
    <text evidence="7">Belongs to the glycosyltransferase 87 family.</text>
</comment>
<dbReference type="EMBL" id="CP007155">
    <property type="protein sequence ID" value="AHH99452.1"/>
    <property type="molecule type" value="Genomic_DNA"/>
</dbReference>
<reference evidence="10 11" key="1">
    <citation type="journal article" date="2014" name="BMC Genomics">
        <title>Complete genome sequence of producer of the glycopeptide antibiotic Aculeximycin Kutzneria albida DSM 43870T, a representative of minor genus of Pseudonocardiaceae.</title>
        <authorList>
            <person name="Rebets Y."/>
            <person name="Tokovenko B."/>
            <person name="Lushchyk I."/>
            <person name="Ruckert C."/>
            <person name="Zaburannyi N."/>
            <person name="Bechthold A."/>
            <person name="Kalinowski J."/>
            <person name="Luzhetskyy A."/>
        </authorList>
    </citation>
    <scope>NUCLEOTIDE SEQUENCE [LARGE SCALE GENOMIC DNA]</scope>
    <source>
        <strain evidence="10">DSM 43870</strain>
    </source>
</reference>
<proteinExistence type="inferred from homology"/>
<comment type="subcellular location">
    <subcellularLocation>
        <location evidence="1">Cell membrane</location>
        <topology evidence="1">Multi-pass membrane protein</topology>
    </subcellularLocation>
</comment>
<feature type="transmembrane region" description="Helical" evidence="9">
    <location>
        <begin position="259"/>
        <end position="275"/>
    </location>
</feature>
<keyword evidence="11" id="KW-1185">Reference proteome</keyword>
<dbReference type="GO" id="GO:0016758">
    <property type="term" value="F:hexosyltransferase activity"/>
    <property type="evidence" value="ECO:0007669"/>
    <property type="project" value="InterPro"/>
</dbReference>
<keyword evidence="3" id="KW-0808">Transferase</keyword>
<dbReference type="Pfam" id="PF09594">
    <property type="entry name" value="GT87"/>
    <property type="match status" value="1"/>
</dbReference>
<evidence type="ECO:0000256" key="9">
    <source>
        <dbReference type="SAM" id="Phobius"/>
    </source>
</evidence>
<evidence type="ECO:0000256" key="8">
    <source>
        <dbReference type="SAM" id="MobiDB-lite"/>
    </source>
</evidence>
<dbReference type="HOGENOM" id="CLU_034641_3_0_11"/>
<dbReference type="STRING" id="1449976.KALB_6092"/>
<feature type="transmembrane region" description="Helical" evidence="9">
    <location>
        <begin position="281"/>
        <end position="306"/>
    </location>
</feature>
<keyword evidence="5 9" id="KW-1133">Transmembrane helix</keyword>
<dbReference type="eggNOG" id="COG5650">
    <property type="taxonomic scope" value="Bacteria"/>
</dbReference>
<sequence length="387" mass="41483">MCKVLAAVVVNVLNLVLLSVYDAGDGDFRVYRAAGDLLLHGGDLYQAQVVPGLWFTYPPVAAVLFVPLVLVSSQVWVLVSVAALGLALCQLRVPVWLALVLAPAMTWLEPVRSTLGFGQVNLVLLALVALDLLPRHTPWPRGLLLGFAAAIKLTPLVFLLYLLVRRDRRAIVTTLCSFAASTAVGLLAAPVSSWRYWTNELWHTDHIGALSFPRNQSLRGLVARLDLGTWPWLFACAAVLALAWVGVRHFVHTGRSQHAVVLTAFAGLLLSPVSWSHHWVWIAPALVVFATSGGVWRWLAVLGLGLTTLGQFGPRGEGYVCFGVLVLVVSACCSVPGWAAARSACPRRPPSRSAVAARRASSSAAAATAPARPAWAARPPSAARSRT</sequence>
<keyword evidence="6 9" id="KW-0472">Membrane</keyword>
<dbReference type="InterPro" id="IPR018584">
    <property type="entry name" value="GT87"/>
</dbReference>
<feature type="transmembrane region" description="Helical" evidence="9">
    <location>
        <begin position="171"/>
        <end position="191"/>
    </location>
</feature>
<dbReference type="Proteomes" id="UP000019225">
    <property type="component" value="Chromosome"/>
</dbReference>
<evidence type="ECO:0000313" key="11">
    <source>
        <dbReference type="Proteomes" id="UP000019225"/>
    </source>
</evidence>
<protein>
    <recommendedName>
        <fullName evidence="12">Integral membrane protein</fullName>
    </recommendedName>
</protein>
<feature type="transmembrane region" description="Helical" evidence="9">
    <location>
        <begin position="318"/>
        <end position="341"/>
    </location>
</feature>
<evidence type="ECO:0000256" key="1">
    <source>
        <dbReference type="ARBA" id="ARBA00004651"/>
    </source>
</evidence>
<feature type="transmembrane region" description="Helical" evidence="9">
    <location>
        <begin position="145"/>
        <end position="164"/>
    </location>
</feature>
<dbReference type="OrthoDB" id="9774600at2"/>
<organism evidence="10 11">
    <name type="scientific">Kutzneria albida DSM 43870</name>
    <dbReference type="NCBI Taxonomy" id="1449976"/>
    <lineage>
        <taxon>Bacteria</taxon>
        <taxon>Bacillati</taxon>
        <taxon>Actinomycetota</taxon>
        <taxon>Actinomycetes</taxon>
        <taxon>Pseudonocardiales</taxon>
        <taxon>Pseudonocardiaceae</taxon>
        <taxon>Kutzneria</taxon>
    </lineage>
</organism>
<dbReference type="AlphaFoldDB" id="W5WF24"/>
<feature type="region of interest" description="Disordered" evidence="8">
    <location>
        <begin position="356"/>
        <end position="387"/>
    </location>
</feature>
<evidence type="ECO:0008006" key="12">
    <source>
        <dbReference type="Google" id="ProtNLM"/>
    </source>
</evidence>
<dbReference type="KEGG" id="kal:KALB_6092"/>
<evidence type="ECO:0000313" key="10">
    <source>
        <dbReference type="EMBL" id="AHH99452.1"/>
    </source>
</evidence>
<gene>
    <name evidence="10" type="ORF">KALB_6092</name>
</gene>
<accession>W5WF24</accession>
<keyword evidence="4 9" id="KW-0812">Transmembrane</keyword>
<feature type="transmembrane region" description="Helical" evidence="9">
    <location>
        <begin position="229"/>
        <end position="247"/>
    </location>
</feature>
<dbReference type="GO" id="GO:0005886">
    <property type="term" value="C:plasma membrane"/>
    <property type="evidence" value="ECO:0007669"/>
    <property type="project" value="UniProtKB-SubCell"/>
</dbReference>
<keyword evidence="2" id="KW-1003">Cell membrane</keyword>
<evidence type="ECO:0000256" key="4">
    <source>
        <dbReference type="ARBA" id="ARBA00022692"/>
    </source>
</evidence>
<evidence type="ECO:0000256" key="5">
    <source>
        <dbReference type="ARBA" id="ARBA00022989"/>
    </source>
</evidence>
<evidence type="ECO:0000256" key="3">
    <source>
        <dbReference type="ARBA" id="ARBA00022679"/>
    </source>
</evidence>
<name>W5WF24_9PSEU</name>
<evidence type="ECO:0000256" key="2">
    <source>
        <dbReference type="ARBA" id="ARBA00022475"/>
    </source>
</evidence>
<feature type="transmembrane region" description="Helical" evidence="9">
    <location>
        <begin position="75"/>
        <end position="102"/>
    </location>
</feature>
<evidence type="ECO:0000256" key="7">
    <source>
        <dbReference type="ARBA" id="ARBA00024033"/>
    </source>
</evidence>